<keyword evidence="6" id="KW-0862">Zinc</keyword>
<evidence type="ECO:0000256" key="3">
    <source>
        <dbReference type="ARBA" id="ARBA00012784"/>
    </source>
</evidence>
<dbReference type="GO" id="GO:0046103">
    <property type="term" value="P:inosine biosynthetic process"/>
    <property type="evidence" value="ECO:0007669"/>
    <property type="project" value="TreeGrafter"/>
</dbReference>
<accession>A0A250L3L9</accession>
<evidence type="ECO:0000259" key="7">
    <source>
        <dbReference type="Pfam" id="PF00962"/>
    </source>
</evidence>
<dbReference type="GO" id="GO:0005829">
    <property type="term" value="C:cytosol"/>
    <property type="evidence" value="ECO:0007669"/>
    <property type="project" value="TreeGrafter"/>
</dbReference>
<dbReference type="OrthoDB" id="105475at2"/>
<evidence type="ECO:0000259" key="8">
    <source>
        <dbReference type="Pfam" id="PF09623"/>
    </source>
</evidence>
<comment type="cofactor">
    <cofactor evidence="1">
        <name>Zn(2+)</name>
        <dbReference type="ChEBI" id="CHEBI:29105"/>
    </cofactor>
</comment>
<dbReference type="PANTHER" id="PTHR11409:SF43">
    <property type="entry name" value="ADENOSINE DEAMINASE"/>
    <property type="match status" value="1"/>
</dbReference>
<protein>
    <recommendedName>
        <fullName evidence="3">adenosine deaminase</fullName>
        <ecNumber evidence="3">3.5.4.4</ecNumber>
    </recommendedName>
</protein>
<dbReference type="KEGG" id="mmai:sS8_5532"/>
<evidence type="ECO:0000256" key="5">
    <source>
        <dbReference type="ARBA" id="ARBA00022801"/>
    </source>
</evidence>
<dbReference type="AlphaFoldDB" id="A0A250L3L9"/>
<reference evidence="9 10" key="1">
    <citation type="submission" date="2016-12" db="EMBL/GenBank/DDBJ databases">
        <title>Genome sequencing of Methylocaldum marinum.</title>
        <authorList>
            <person name="Takeuchi M."/>
            <person name="Kamagata Y."/>
            <person name="Hiraoka S."/>
            <person name="Oshima K."/>
            <person name="Hattori M."/>
            <person name="Iwasaki W."/>
        </authorList>
    </citation>
    <scope>NUCLEOTIDE SEQUENCE [LARGE SCALE GENOMIC DNA]</scope>
    <source>
        <strain evidence="9 10">S8</strain>
    </source>
</reference>
<proteinExistence type="inferred from homology"/>
<evidence type="ECO:0000313" key="10">
    <source>
        <dbReference type="Proteomes" id="UP000266313"/>
    </source>
</evidence>
<feature type="domain" description="CRISPR system ring nuclease SSO2081-like" evidence="8">
    <location>
        <begin position="53"/>
        <end position="168"/>
    </location>
</feature>
<dbReference type="EC" id="3.5.4.4" evidence="3"/>
<dbReference type="GO" id="GO:0004000">
    <property type="term" value="F:adenosine deaminase activity"/>
    <property type="evidence" value="ECO:0007669"/>
    <property type="project" value="TreeGrafter"/>
</dbReference>
<dbReference type="Gene3D" id="3.20.20.140">
    <property type="entry name" value="Metal-dependent hydrolases"/>
    <property type="match status" value="1"/>
</dbReference>
<evidence type="ECO:0000256" key="6">
    <source>
        <dbReference type="ARBA" id="ARBA00022833"/>
    </source>
</evidence>
<evidence type="ECO:0000256" key="1">
    <source>
        <dbReference type="ARBA" id="ARBA00001947"/>
    </source>
</evidence>
<comment type="similarity">
    <text evidence="2">Belongs to the metallo-dependent hydrolases superfamily. Adenosine and AMP deaminases family.</text>
</comment>
<keyword evidence="5" id="KW-0378">Hydrolase</keyword>
<dbReference type="InterPro" id="IPR019092">
    <property type="entry name" value="SSO2081-like_dom"/>
</dbReference>
<dbReference type="InterPro" id="IPR001365">
    <property type="entry name" value="A_deaminase_dom"/>
</dbReference>
<keyword evidence="10" id="KW-1185">Reference proteome</keyword>
<dbReference type="SUPFAM" id="SSF51556">
    <property type="entry name" value="Metallo-dependent hydrolases"/>
    <property type="match status" value="1"/>
</dbReference>
<dbReference type="Pfam" id="PF00962">
    <property type="entry name" value="A_deaminase"/>
    <property type="match status" value="1"/>
</dbReference>
<dbReference type="GO" id="GO:0046872">
    <property type="term" value="F:metal ion binding"/>
    <property type="evidence" value="ECO:0007669"/>
    <property type="project" value="UniProtKB-KW"/>
</dbReference>
<dbReference type="GO" id="GO:0043103">
    <property type="term" value="P:hypoxanthine salvage"/>
    <property type="evidence" value="ECO:0007669"/>
    <property type="project" value="TreeGrafter"/>
</dbReference>
<organism evidence="9 10">
    <name type="scientific">Methylocaldum marinum</name>
    <dbReference type="NCBI Taxonomy" id="1432792"/>
    <lineage>
        <taxon>Bacteria</taxon>
        <taxon>Pseudomonadati</taxon>
        <taxon>Pseudomonadota</taxon>
        <taxon>Gammaproteobacteria</taxon>
        <taxon>Methylococcales</taxon>
        <taxon>Methylococcaceae</taxon>
        <taxon>Methylocaldum</taxon>
    </lineage>
</organism>
<dbReference type="Proteomes" id="UP000266313">
    <property type="component" value="Chromosome"/>
</dbReference>
<sequence>MKTNILLCTLGASWAVIPEVYGFLAPDRLPLYRRHPQRADFDGQRDEHRLEAPDEIWVCTTQGEKPEEGIAALLDWHARLEHPPTLRIWQAEGTNQLASQVECERFREVLLRLCLLAHERAGDGQVVFSLAGGRKTMSADLQWAGSVLGCDALIHVVGQEPLPKLLREPTVEFFTRELPAEIVPTVVPLVAGVGRRSELLDVELDGRGAVSSRGFPLPLAEPGAPLPWEHTEGPSLCDEIRRREAAGSQLLGNYLRALGEAEHHENWRSVYRLPPRVIETLRTRALNPDLADWLRTLPKADLHRHIGGCLDLDDQRTAGLAVWEALNASARGRALDHVAPLLEQTLWPSDWPKRLTAPDIPRPHWTAALLVHADPDRLTGNLFDATEPRVALKSRHPLGFAAYERPGELSGSAILSHTAAIEPYADCLVRQARAEGLAYVELRGSPHKYGDGLLFLEHLAAALQAAAASLPHGPRPLFRFILIADRRQHDRLPEVIDLAVRAKERLPDFVVGLDMAGDETQALPPDAANAFARAFEICLPLTIHAGEGETAEQIWKAAYHLHADRIGHGLTIGDHARLAQRFRDRSICLELCPSSNREVVGYRDPAYPETADCREYPLWKLWQAGLPLTLCTDNPGISRTTLTGEYLTAARMVGDDKLSCWDALAMIKQAFVHAFLPSQEKETLLKRVDDSIYRQVLDRFGG</sequence>
<dbReference type="RefSeq" id="WP_119632434.1">
    <property type="nucleotide sequence ID" value="NZ_AP017928.1"/>
</dbReference>
<dbReference type="EMBL" id="AP017928">
    <property type="protein sequence ID" value="BBA37449.1"/>
    <property type="molecule type" value="Genomic_DNA"/>
</dbReference>
<evidence type="ECO:0000313" key="9">
    <source>
        <dbReference type="EMBL" id="BBA37449.1"/>
    </source>
</evidence>
<dbReference type="InterPro" id="IPR006330">
    <property type="entry name" value="Ado/ade_deaminase"/>
</dbReference>
<dbReference type="PANTHER" id="PTHR11409">
    <property type="entry name" value="ADENOSINE DEAMINASE"/>
    <property type="match status" value="1"/>
</dbReference>
<evidence type="ECO:0000256" key="2">
    <source>
        <dbReference type="ARBA" id="ARBA00006676"/>
    </source>
</evidence>
<feature type="domain" description="Adenosine deaminase" evidence="7">
    <location>
        <begin position="411"/>
        <end position="690"/>
    </location>
</feature>
<evidence type="ECO:0000256" key="4">
    <source>
        <dbReference type="ARBA" id="ARBA00022723"/>
    </source>
</evidence>
<dbReference type="GO" id="GO:0006154">
    <property type="term" value="P:adenosine catabolic process"/>
    <property type="evidence" value="ECO:0007669"/>
    <property type="project" value="TreeGrafter"/>
</dbReference>
<name>A0A250L3L9_9GAMM</name>
<dbReference type="Pfam" id="PF09623">
    <property type="entry name" value="Cas_NE0113"/>
    <property type="match status" value="1"/>
</dbReference>
<keyword evidence="4" id="KW-0479">Metal-binding</keyword>
<gene>
    <name evidence="9" type="ORF">sS8_5532</name>
</gene>
<dbReference type="InterPro" id="IPR032466">
    <property type="entry name" value="Metal_Hydrolase"/>
</dbReference>